<organism evidence="4 5">
    <name type="scientific">Trifolium medium</name>
    <dbReference type="NCBI Taxonomy" id="97028"/>
    <lineage>
        <taxon>Eukaryota</taxon>
        <taxon>Viridiplantae</taxon>
        <taxon>Streptophyta</taxon>
        <taxon>Embryophyta</taxon>
        <taxon>Tracheophyta</taxon>
        <taxon>Spermatophyta</taxon>
        <taxon>Magnoliopsida</taxon>
        <taxon>eudicotyledons</taxon>
        <taxon>Gunneridae</taxon>
        <taxon>Pentapetalae</taxon>
        <taxon>rosids</taxon>
        <taxon>fabids</taxon>
        <taxon>Fabales</taxon>
        <taxon>Fabaceae</taxon>
        <taxon>Papilionoideae</taxon>
        <taxon>50 kb inversion clade</taxon>
        <taxon>NPAAA clade</taxon>
        <taxon>Hologalegina</taxon>
        <taxon>IRL clade</taxon>
        <taxon>Trifolieae</taxon>
        <taxon>Trifolium</taxon>
    </lineage>
</organism>
<keyword evidence="2" id="KW-0812">Transmembrane</keyword>
<keyword evidence="5" id="KW-1185">Reference proteome</keyword>
<keyword evidence="2" id="KW-1133">Transmembrane helix</keyword>
<name>A0A392RWL1_9FABA</name>
<proteinExistence type="predicted"/>
<dbReference type="EMBL" id="LXQA010279888">
    <property type="protein sequence ID" value="MCI40454.1"/>
    <property type="molecule type" value="Genomic_DNA"/>
</dbReference>
<feature type="region of interest" description="Disordered" evidence="1">
    <location>
        <begin position="35"/>
        <end position="54"/>
    </location>
</feature>
<sequence>MFCLGALIGFSLLFNLLFILALTYLNPLVDSKAVTADEDDKKNENPSSRYHPAE</sequence>
<feature type="domain" description="Plant PDR ABC transporter associated" evidence="3">
    <location>
        <begin position="3"/>
        <end position="34"/>
    </location>
</feature>
<feature type="non-terminal residue" evidence="4">
    <location>
        <position position="54"/>
    </location>
</feature>
<evidence type="ECO:0000259" key="3">
    <source>
        <dbReference type="Pfam" id="PF08370"/>
    </source>
</evidence>
<keyword evidence="2" id="KW-0472">Membrane</keyword>
<dbReference type="Proteomes" id="UP000265520">
    <property type="component" value="Unassembled WGS sequence"/>
</dbReference>
<evidence type="ECO:0000256" key="2">
    <source>
        <dbReference type="SAM" id="Phobius"/>
    </source>
</evidence>
<dbReference type="Pfam" id="PF08370">
    <property type="entry name" value="PDR_assoc"/>
    <property type="match status" value="1"/>
</dbReference>
<reference evidence="4 5" key="1">
    <citation type="journal article" date="2018" name="Front. Plant Sci.">
        <title>Red Clover (Trifolium pratense) and Zigzag Clover (T. medium) - A Picture of Genomic Similarities and Differences.</title>
        <authorList>
            <person name="Dluhosova J."/>
            <person name="Istvanek J."/>
            <person name="Nedelnik J."/>
            <person name="Repkova J."/>
        </authorList>
    </citation>
    <scope>NUCLEOTIDE SEQUENCE [LARGE SCALE GENOMIC DNA]</scope>
    <source>
        <strain evidence="5">cv. 10/8</strain>
        <tissue evidence="4">Leaf</tissue>
    </source>
</reference>
<accession>A0A392RWL1</accession>
<comment type="caution">
    <text evidence="4">The sequence shown here is derived from an EMBL/GenBank/DDBJ whole genome shotgun (WGS) entry which is preliminary data.</text>
</comment>
<evidence type="ECO:0000313" key="5">
    <source>
        <dbReference type="Proteomes" id="UP000265520"/>
    </source>
</evidence>
<protein>
    <submittedName>
        <fullName evidence="4">Drug resistance transporter-like ABC domain protein</fullName>
    </submittedName>
</protein>
<dbReference type="InterPro" id="IPR013581">
    <property type="entry name" value="PDR_assoc"/>
</dbReference>
<evidence type="ECO:0000313" key="4">
    <source>
        <dbReference type="EMBL" id="MCI40454.1"/>
    </source>
</evidence>
<evidence type="ECO:0000256" key="1">
    <source>
        <dbReference type="SAM" id="MobiDB-lite"/>
    </source>
</evidence>
<dbReference type="AlphaFoldDB" id="A0A392RWL1"/>
<feature type="transmembrane region" description="Helical" evidence="2">
    <location>
        <begin position="6"/>
        <end position="25"/>
    </location>
</feature>